<dbReference type="KEGG" id="cai:Caci_3752"/>
<evidence type="ECO:0000256" key="7">
    <source>
        <dbReference type="SAM" id="MobiDB-lite"/>
    </source>
</evidence>
<dbReference type="Proteomes" id="UP000000851">
    <property type="component" value="Chromosome"/>
</dbReference>
<dbReference type="AlphaFoldDB" id="C7QC35"/>
<dbReference type="SMART" id="SM00862">
    <property type="entry name" value="Trans_reg_C"/>
    <property type="match status" value="1"/>
</dbReference>
<dbReference type="InterPro" id="IPR027417">
    <property type="entry name" value="P-loop_NTPase"/>
</dbReference>
<evidence type="ECO:0000256" key="2">
    <source>
        <dbReference type="ARBA" id="ARBA00022737"/>
    </source>
</evidence>
<dbReference type="PRINTS" id="PR00364">
    <property type="entry name" value="DISEASERSIST"/>
</dbReference>
<dbReference type="CDD" id="cd15831">
    <property type="entry name" value="BTAD"/>
    <property type="match status" value="1"/>
</dbReference>
<dbReference type="InterPro" id="IPR042197">
    <property type="entry name" value="Apaf_helical"/>
</dbReference>
<dbReference type="Pfam" id="PF00486">
    <property type="entry name" value="Trans_reg_C"/>
    <property type="match status" value="1"/>
</dbReference>
<feature type="DNA-binding region" description="OmpR/PhoB-type" evidence="6">
    <location>
        <begin position="1"/>
        <end position="91"/>
    </location>
</feature>
<dbReference type="InterPro" id="IPR002182">
    <property type="entry name" value="NB-ARC"/>
</dbReference>
<dbReference type="STRING" id="479433.Caci_3752"/>
<dbReference type="InterPro" id="IPR001867">
    <property type="entry name" value="OmpR/PhoB-type_DNA-bd"/>
</dbReference>
<dbReference type="Pfam" id="PF00931">
    <property type="entry name" value="NB-ARC"/>
    <property type="match status" value="1"/>
</dbReference>
<dbReference type="GO" id="GO:0043531">
    <property type="term" value="F:ADP binding"/>
    <property type="evidence" value="ECO:0007669"/>
    <property type="project" value="InterPro"/>
</dbReference>
<dbReference type="Pfam" id="PF13424">
    <property type="entry name" value="TPR_12"/>
    <property type="match status" value="1"/>
</dbReference>
<dbReference type="SUPFAM" id="SSF46894">
    <property type="entry name" value="C-terminal effector domain of the bipartite response regulators"/>
    <property type="match status" value="1"/>
</dbReference>
<feature type="region of interest" description="Disordered" evidence="7">
    <location>
        <begin position="245"/>
        <end position="293"/>
    </location>
</feature>
<evidence type="ECO:0000256" key="6">
    <source>
        <dbReference type="PROSITE-ProRule" id="PRU01091"/>
    </source>
</evidence>
<sequence length="992" mass="107017">MRFGVLGPLLAHDGSADRRIVAPKQQVILATMLLNANRVVSVERIAENLWADAAPGGAHKTLHTYVMRLRRSLGTAADRVRTEARGYRFVVQDGELDLHRFTALVEAAKARSAEQAWESAADLLHTALGVWRGQPLQGVQSVALSGEVDRLAELRLDALLARIDADLHLDRHELLVPELRDLVVRQPLLERAHSFLMLALYRASRRADALAAFRSARRVLAEELGIEPGRDLQRLHGRILNADPALNDPAWNDPAGSSPEPRFPSQPAPDPTSDAEPAAPAPHPAAPAQLPRGIRDFTGRDHELERIKTLLSHDPPGSVPAPGVCVIAGAGGTGKSALAVQVAHAVRDRFPDGQLYLDLRGADRHPVDPGHALAEFIRALGDGGSALPEGVADRSAVFRTMLADRRVLILLDDAGDVQQVRPLLPADPRCCVIITSRSRLPGLEDCARLELGSLSPQDGASLFGKVVGDERPQSEPAAVARIVELCGGLPLAIRIAGSRLAVRRTWRLESLAARLGDTARRLDELRTDDLQVRATLDMSYQHLTGDQARAFRLLAVPDVDSLSVWHAAVHLDVPARTAETLLESLVDAFLLEPAGAERYRYHDLTRVFAREAASVTESAEALAGAAGRTLAAYAELLAHAAAAARPGYLDESPPALRFGTAHEALDWLDQEFRAVGGLIVQAGSGPADAVGVAADMLYRVQWYLRSRGHWRLWHDAAAAVIDGAVRTGDTAAELVGRQSSGLLALLTGRFEESDENLSAAVGLAERLDDSLEKARVLNRRGLLDFQRGFYREAVADHEAAADLFKRLGNRLGECASLVNIGKCLRVSGEPARALAHLERALALSEELGESENATMARHHLAACHSELGNHETAISAQYDCLVFTREHGLREGEAFALAELGRALLRADRALEALESFEEAMDLFSALGDPNAVAVFLADSGFAHQRLGDLAAATSAWRAALPALRPDTREAGAVREVLGAYTHEEIHTSESG</sequence>
<dbReference type="InterPro" id="IPR051677">
    <property type="entry name" value="AfsR-DnrI-RedD_regulator"/>
</dbReference>
<dbReference type="Gene3D" id="1.25.40.10">
    <property type="entry name" value="Tetratricopeptide repeat domain"/>
    <property type="match status" value="2"/>
</dbReference>
<keyword evidence="3" id="KW-0805">Transcription regulation</keyword>
<dbReference type="SMART" id="SM01043">
    <property type="entry name" value="BTAD"/>
    <property type="match status" value="1"/>
</dbReference>
<dbReference type="SMART" id="SM00028">
    <property type="entry name" value="TPR"/>
    <property type="match status" value="5"/>
</dbReference>
<dbReference type="HOGENOM" id="CLU_004665_2_0_11"/>
<keyword evidence="2" id="KW-0677">Repeat</keyword>
<dbReference type="GO" id="GO:0000160">
    <property type="term" value="P:phosphorelay signal transduction system"/>
    <property type="evidence" value="ECO:0007669"/>
    <property type="project" value="InterPro"/>
</dbReference>
<dbReference type="InterPro" id="IPR016032">
    <property type="entry name" value="Sig_transdc_resp-reg_C-effctor"/>
</dbReference>
<accession>C7QC35</accession>
<dbReference type="SUPFAM" id="SSF52540">
    <property type="entry name" value="P-loop containing nucleoside triphosphate hydrolases"/>
    <property type="match status" value="1"/>
</dbReference>
<dbReference type="PROSITE" id="PS51755">
    <property type="entry name" value="OMPR_PHOB"/>
    <property type="match status" value="1"/>
</dbReference>
<keyword evidence="4 6" id="KW-0238">DNA-binding</keyword>
<dbReference type="PANTHER" id="PTHR35807:SF1">
    <property type="entry name" value="TRANSCRIPTIONAL REGULATOR REDD"/>
    <property type="match status" value="1"/>
</dbReference>
<dbReference type="eggNOG" id="COG3629">
    <property type="taxonomic scope" value="Bacteria"/>
</dbReference>
<feature type="compositionally biased region" description="Pro residues" evidence="7">
    <location>
        <begin position="261"/>
        <end position="270"/>
    </location>
</feature>
<keyword evidence="10" id="KW-1185">Reference proteome</keyword>
<dbReference type="Pfam" id="PF03704">
    <property type="entry name" value="BTAD"/>
    <property type="match status" value="1"/>
</dbReference>
<dbReference type="InterPro" id="IPR011990">
    <property type="entry name" value="TPR-like_helical_dom_sf"/>
</dbReference>
<dbReference type="InParanoid" id="C7QC35"/>
<protein>
    <submittedName>
        <fullName evidence="9">Transcriptional regulator, SARP family</fullName>
    </submittedName>
</protein>
<feature type="domain" description="OmpR/PhoB-type" evidence="8">
    <location>
        <begin position="1"/>
        <end position="91"/>
    </location>
</feature>
<evidence type="ECO:0000313" key="9">
    <source>
        <dbReference type="EMBL" id="ACU72654.1"/>
    </source>
</evidence>
<evidence type="ECO:0000256" key="5">
    <source>
        <dbReference type="ARBA" id="ARBA00023163"/>
    </source>
</evidence>
<dbReference type="eggNOG" id="COG3903">
    <property type="taxonomic scope" value="Bacteria"/>
</dbReference>
<evidence type="ECO:0000256" key="4">
    <source>
        <dbReference type="ARBA" id="ARBA00023125"/>
    </source>
</evidence>
<dbReference type="InterPro" id="IPR036388">
    <property type="entry name" value="WH-like_DNA-bd_sf"/>
</dbReference>
<evidence type="ECO:0000256" key="3">
    <source>
        <dbReference type="ARBA" id="ARBA00023015"/>
    </source>
</evidence>
<evidence type="ECO:0000259" key="8">
    <source>
        <dbReference type="PROSITE" id="PS51755"/>
    </source>
</evidence>
<dbReference type="GO" id="GO:0006355">
    <property type="term" value="P:regulation of DNA-templated transcription"/>
    <property type="evidence" value="ECO:0007669"/>
    <property type="project" value="InterPro"/>
</dbReference>
<evidence type="ECO:0000313" key="10">
    <source>
        <dbReference type="Proteomes" id="UP000000851"/>
    </source>
</evidence>
<gene>
    <name evidence="9" type="ordered locus">Caci_3752</name>
</gene>
<comment type="similarity">
    <text evidence="1">Belongs to the AfsR/DnrI/RedD regulatory family.</text>
</comment>
<reference evidence="9 10" key="1">
    <citation type="journal article" date="2009" name="Stand. Genomic Sci.">
        <title>Complete genome sequence of Catenulispora acidiphila type strain (ID 139908).</title>
        <authorList>
            <person name="Copeland A."/>
            <person name="Lapidus A."/>
            <person name="Glavina Del Rio T."/>
            <person name="Nolan M."/>
            <person name="Lucas S."/>
            <person name="Chen F."/>
            <person name="Tice H."/>
            <person name="Cheng J.F."/>
            <person name="Bruce D."/>
            <person name="Goodwin L."/>
            <person name="Pitluck S."/>
            <person name="Mikhailova N."/>
            <person name="Pati A."/>
            <person name="Ivanova N."/>
            <person name="Mavromatis K."/>
            <person name="Chen A."/>
            <person name="Palaniappan K."/>
            <person name="Chain P."/>
            <person name="Land M."/>
            <person name="Hauser L."/>
            <person name="Chang Y.J."/>
            <person name="Jeffries C.D."/>
            <person name="Chertkov O."/>
            <person name="Brettin T."/>
            <person name="Detter J.C."/>
            <person name="Han C."/>
            <person name="Ali Z."/>
            <person name="Tindall B.J."/>
            <person name="Goker M."/>
            <person name="Bristow J."/>
            <person name="Eisen J.A."/>
            <person name="Markowitz V."/>
            <person name="Hugenholtz P."/>
            <person name="Kyrpides N.C."/>
            <person name="Klenk H.P."/>
        </authorList>
    </citation>
    <scope>NUCLEOTIDE SEQUENCE [LARGE SCALE GENOMIC DNA]</scope>
    <source>
        <strain evidence="10">DSM 44928 / JCM 14897 / NBRC 102108 / NRRL B-24433 / ID139908</strain>
    </source>
</reference>
<proteinExistence type="inferred from homology"/>
<dbReference type="Gene3D" id="1.10.8.430">
    <property type="entry name" value="Helical domain of apoptotic protease-activating factors"/>
    <property type="match status" value="1"/>
</dbReference>
<dbReference type="InterPro" id="IPR005158">
    <property type="entry name" value="BTAD"/>
</dbReference>
<organism evidence="9 10">
    <name type="scientific">Catenulispora acidiphila (strain DSM 44928 / JCM 14897 / NBRC 102108 / NRRL B-24433 / ID139908)</name>
    <dbReference type="NCBI Taxonomy" id="479433"/>
    <lineage>
        <taxon>Bacteria</taxon>
        <taxon>Bacillati</taxon>
        <taxon>Actinomycetota</taxon>
        <taxon>Actinomycetes</taxon>
        <taxon>Catenulisporales</taxon>
        <taxon>Catenulisporaceae</taxon>
        <taxon>Catenulispora</taxon>
    </lineage>
</organism>
<keyword evidence="5" id="KW-0804">Transcription</keyword>
<dbReference type="InterPro" id="IPR019734">
    <property type="entry name" value="TPR_rpt"/>
</dbReference>
<dbReference type="SUPFAM" id="SSF48452">
    <property type="entry name" value="TPR-like"/>
    <property type="match status" value="3"/>
</dbReference>
<dbReference type="Gene3D" id="3.40.50.300">
    <property type="entry name" value="P-loop containing nucleotide triphosphate hydrolases"/>
    <property type="match status" value="1"/>
</dbReference>
<name>C7QC35_CATAD</name>
<dbReference type="RefSeq" id="WP_015792383.1">
    <property type="nucleotide sequence ID" value="NC_013131.1"/>
</dbReference>
<evidence type="ECO:0000256" key="1">
    <source>
        <dbReference type="ARBA" id="ARBA00005820"/>
    </source>
</evidence>
<dbReference type="GO" id="GO:0003677">
    <property type="term" value="F:DNA binding"/>
    <property type="evidence" value="ECO:0007669"/>
    <property type="project" value="UniProtKB-UniRule"/>
</dbReference>
<dbReference type="EMBL" id="CP001700">
    <property type="protein sequence ID" value="ACU72654.1"/>
    <property type="molecule type" value="Genomic_DNA"/>
</dbReference>
<dbReference type="Gene3D" id="1.10.10.10">
    <property type="entry name" value="Winged helix-like DNA-binding domain superfamily/Winged helix DNA-binding domain"/>
    <property type="match status" value="1"/>
</dbReference>
<dbReference type="PANTHER" id="PTHR35807">
    <property type="entry name" value="TRANSCRIPTIONAL REGULATOR REDD-RELATED"/>
    <property type="match status" value="1"/>
</dbReference>